<sequence length="150" mass="15906">MGEVRNDMTIWRISGGDGGPGSGEHPAPRPGEAPRCDVVELDTPLLHIASASSSPWLRMAGEIDVSNAPDVGAALHAAQARVPGDLHVDLAAVAFMDVAGLRAFNLAARDLHEHGRMLVLHAVPAHLDRLFRLIGWDATPGLAIHCRPRG</sequence>
<keyword evidence="4" id="KW-1185">Reference proteome</keyword>
<dbReference type="InterPro" id="IPR036513">
    <property type="entry name" value="STAS_dom_sf"/>
</dbReference>
<feature type="domain" description="STAS" evidence="2">
    <location>
        <begin position="57"/>
        <end position="135"/>
    </location>
</feature>
<dbReference type="EMBL" id="FZOR01000039">
    <property type="protein sequence ID" value="SNT52765.1"/>
    <property type="molecule type" value="Genomic_DNA"/>
</dbReference>
<dbReference type="OrthoDB" id="3468289at2"/>
<evidence type="ECO:0000313" key="4">
    <source>
        <dbReference type="Proteomes" id="UP000198318"/>
    </source>
</evidence>
<dbReference type="Pfam" id="PF13466">
    <property type="entry name" value="STAS_2"/>
    <property type="match status" value="1"/>
</dbReference>
<gene>
    <name evidence="3" type="ORF">SAMN05443665_103949</name>
</gene>
<proteinExistence type="predicted"/>
<dbReference type="InterPro" id="IPR002645">
    <property type="entry name" value="STAS_dom"/>
</dbReference>
<dbReference type="SUPFAM" id="SSF52091">
    <property type="entry name" value="SpoIIaa-like"/>
    <property type="match status" value="1"/>
</dbReference>
<evidence type="ECO:0000259" key="2">
    <source>
        <dbReference type="PROSITE" id="PS50801"/>
    </source>
</evidence>
<dbReference type="AlphaFoldDB" id="A0A239ND08"/>
<dbReference type="RefSeq" id="WP_089329655.1">
    <property type="nucleotide sequence ID" value="NZ_FZOR01000039.1"/>
</dbReference>
<accession>A0A239ND08</accession>
<reference evidence="3 4" key="1">
    <citation type="submission" date="2017-06" db="EMBL/GenBank/DDBJ databases">
        <authorList>
            <person name="Kim H.J."/>
            <person name="Triplett B.A."/>
        </authorList>
    </citation>
    <scope>NUCLEOTIDE SEQUENCE [LARGE SCALE GENOMIC DNA]</scope>
    <source>
        <strain evidence="3 4">DSM 44715</strain>
    </source>
</reference>
<dbReference type="Gene3D" id="3.30.750.24">
    <property type="entry name" value="STAS domain"/>
    <property type="match status" value="1"/>
</dbReference>
<feature type="region of interest" description="Disordered" evidence="1">
    <location>
        <begin position="1"/>
        <end position="33"/>
    </location>
</feature>
<evidence type="ECO:0000313" key="3">
    <source>
        <dbReference type="EMBL" id="SNT52765.1"/>
    </source>
</evidence>
<evidence type="ECO:0000256" key="1">
    <source>
        <dbReference type="SAM" id="MobiDB-lite"/>
    </source>
</evidence>
<dbReference type="Proteomes" id="UP000198318">
    <property type="component" value="Unassembled WGS sequence"/>
</dbReference>
<organism evidence="3 4">
    <name type="scientific">Actinomadura meyerae</name>
    <dbReference type="NCBI Taxonomy" id="240840"/>
    <lineage>
        <taxon>Bacteria</taxon>
        <taxon>Bacillati</taxon>
        <taxon>Actinomycetota</taxon>
        <taxon>Actinomycetes</taxon>
        <taxon>Streptosporangiales</taxon>
        <taxon>Thermomonosporaceae</taxon>
        <taxon>Actinomadura</taxon>
    </lineage>
</organism>
<dbReference type="InterPro" id="IPR058548">
    <property type="entry name" value="MlaB-like_STAS"/>
</dbReference>
<dbReference type="PROSITE" id="PS50801">
    <property type="entry name" value="STAS"/>
    <property type="match status" value="1"/>
</dbReference>
<protein>
    <submittedName>
        <fullName evidence="3">Anti-anti-sigma factor</fullName>
    </submittedName>
</protein>
<dbReference type="CDD" id="cd07043">
    <property type="entry name" value="STAS_anti-anti-sigma_factors"/>
    <property type="match status" value="1"/>
</dbReference>
<name>A0A239ND08_9ACTN</name>